<name>A0AC34G4Q5_9BILA</name>
<evidence type="ECO:0000313" key="2">
    <source>
        <dbReference type="WBParaSite" id="ES5_v2.g24516.t1"/>
    </source>
</evidence>
<reference evidence="2" key="1">
    <citation type="submission" date="2022-11" db="UniProtKB">
        <authorList>
            <consortium name="WormBaseParasite"/>
        </authorList>
    </citation>
    <scope>IDENTIFICATION</scope>
</reference>
<organism evidence="1 2">
    <name type="scientific">Panagrolaimus sp. ES5</name>
    <dbReference type="NCBI Taxonomy" id="591445"/>
    <lineage>
        <taxon>Eukaryota</taxon>
        <taxon>Metazoa</taxon>
        <taxon>Ecdysozoa</taxon>
        <taxon>Nematoda</taxon>
        <taxon>Chromadorea</taxon>
        <taxon>Rhabditida</taxon>
        <taxon>Tylenchina</taxon>
        <taxon>Panagrolaimomorpha</taxon>
        <taxon>Panagrolaimoidea</taxon>
        <taxon>Panagrolaimidae</taxon>
        <taxon>Panagrolaimus</taxon>
    </lineage>
</organism>
<proteinExistence type="predicted"/>
<dbReference type="WBParaSite" id="ES5_v2.g24516.t1">
    <property type="protein sequence ID" value="ES5_v2.g24516.t1"/>
    <property type="gene ID" value="ES5_v2.g24516"/>
</dbReference>
<accession>A0AC34G4Q5</accession>
<sequence>MNAKLFFIFALFAIVGSIFAFDPVRIVPNDKYVTDFTGNATDLLSQSKLLADRPCKGIPGCFQFMCNKCCGDCNSGDCVTAMCMLCCG</sequence>
<evidence type="ECO:0000313" key="1">
    <source>
        <dbReference type="Proteomes" id="UP000887579"/>
    </source>
</evidence>
<dbReference type="Proteomes" id="UP000887579">
    <property type="component" value="Unplaced"/>
</dbReference>
<protein>
    <submittedName>
        <fullName evidence="2">Uncharacterized protein</fullName>
    </submittedName>
</protein>